<comment type="caution">
    <text evidence="9">The sequence shown here is derived from an EMBL/GenBank/DDBJ whole genome shotgun (WGS) entry which is preliminary data.</text>
</comment>
<evidence type="ECO:0000256" key="4">
    <source>
        <dbReference type="ARBA" id="ARBA00022989"/>
    </source>
</evidence>
<evidence type="ECO:0000313" key="9">
    <source>
        <dbReference type="EMBL" id="GGC20002.1"/>
    </source>
</evidence>
<dbReference type="Pfam" id="PF03772">
    <property type="entry name" value="Competence"/>
    <property type="match status" value="1"/>
</dbReference>
<protein>
    <submittedName>
        <fullName evidence="9">Competence protein ComEC</fullName>
    </submittedName>
</protein>
<keyword evidence="3 6" id="KW-0812">Transmembrane</keyword>
<feature type="transmembrane region" description="Helical" evidence="6">
    <location>
        <begin position="295"/>
        <end position="311"/>
    </location>
</feature>
<evidence type="ECO:0000313" key="10">
    <source>
        <dbReference type="Proteomes" id="UP000636010"/>
    </source>
</evidence>
<keyword evidence="2" id="KW-1003">Cell membrane</keyword>
<keyword evidence="5 6" id="KW-0472">Membrane</keyword>
<dbReference type="EMBL" id="BMEC01000001">
    <property type="protein sequence ID" value="GGC20002.1"/>
    <property type="molecule type" value="Genomic_DNA"/>
</dbReference>
<evidence type="ECO:0000259" key="8">
    <source>
        <dbReference type="Pfam" id="PF13567"/>
    </source>
</evidence>
<accession>A0ABQ1L9F9</accession>
<feature type="transmembrane region" description="Helical" evidence="6">
    <location>
        <begin position="486"/>
        <end position="508"/>
    </location>
</feature>
<feature type="transmembrane region" description="Helical" evidence="6">
    <location>
        <begin position="9"/>
        <end position="27"/>
    </location>
</feature>
<dbReference type="Pfam" id="PF13567">
    <property type="entry name" value="DUF4131"/>
    <property type="match status" value="1"/>
</dbReference>
<sequence>MLQTWNRYAFIRFVLFLIPGIISGVFAAEYFPLICWLFCTLSIAYLIFQFFRGARFSIPHSVVSGIIAFIVCFSFGFLNTYWQAEKHQNRHLLNIDSEEILAFRSTLISAVKPTDKTYGFKADVSQIKLPSGWKKAEGKLLLYLEKDTTTSIFQYGDEVLIRGKLTELTEPRNPEEFNYKRFSGFNRVYHQQYVLQENICLIDRNRGNIIVAASIKTRKFLEKQVEKYIQDARSLAIAKALTLGIKEELDNDLRNAYAAAGAMHVLAVSGLHVGIIFIIVSIVLKKWRYHKKGRFFFALISLLTLWFYAFITGLSPSVLRAATMFSFIILAQTARRRTNIYNTLAASAFVLLCYNPYLIFSVGFQLSYLAVAGIVFFQPKIYHLLQFKYTLADKVWQITCVSIAAQLVTAPLGLLYFHQFPTYFFLSNLVVIPGAVVILNGTLLVLLFSFIPIVASALGFLLDYIIRFVNLLVFGLDIFPGSIIDGVYITTIEAWLIYFLIACLALLIAEKRYFYMKAAFLCTLLLSTSMISRQWTNFKEKSFIVYDVKRNSALSLRVGFNQFLSVSDSLSKDPDKLRFHIYPSQLKAGIASFHPDRFQPDTLPLFKKWNNIELAIWQGKTIACLKEQSPSEITLKEKVQVDQLLVSNSSVSNFDEIKRIVHPKKIIVDASNSYFTIQNLKASFEEENIDFYIVDEKGAFELNIN</sequence>
<reference evidence="10" key="1">
    <citation type="journal article" date="2019" name="Int. J. Syst. Evol. Microbiol.">
        <title>The Global Catalogue of Microorganisms (GCM) 10K type strain sequencing project: providing services to taxonomists for standard genome sequencing and annotation.</title>
        <authorList>
            <consortium name="The Broad Institute Genomics Platform"/>
            <consortium name="The Broad Institute Genome Sequencing Center for Infectious Disease"/>
            <person name="Wu L."/>
            <person name="Ma J."/>
        </authorList>
    </citation>
    <scope>NUCLEOTIDE SEQUENCE [LARGE SCALE GENOMIC DNA]</scope>
    <source>
        <strain evidence="10">CGMCC 1.10832</strain>
    </source>
</reference>
<feature type="transmembrane region" description="Helical" evidence="6">
    <location>
        <begin position="429"/>
        <end position="451"/>
    </location>
</feature>
<evidence type="ECO:0000256" key="2">
    <source>
        <dbReference type="ARBA" id="ARBA00022475"/>
    </source>
</evidence>
<dbReference type="NCBIfam" id="TIGR00360">
    <property type="entry name" value="ComEC_N-term"/>
    <property type="match status" value="1"/>
</dbReference>
<feature type="transmembrane region" description="Helical" evidence="6">
    <location>
        <begin position="256"/>
        <end position="283"/>
    </location>
</feature>
<feature type="transmembrane region" description="Helical" evidence="6">
    <location>
        <begin position="457"/>
        <end position="479"/>
    </location>
</feature>
<feature type="transmembrane region" description="Helical" evidence="6">
    <location>
        <begin position="395"/>
        <end position="417"/>
    </location>
</feature>
<dbReference type="PANTHER" id="PTHR30619:SF1">
    <property type="entry name" value="RECOMBINATION PROTEIN 2"/>
    <property type="match status" value="1"/>
</dbReference>
<feature type="transmembrane region" description="Helical" evidence="6">
    <location>
        <begin position="63"/>
        <end position="82"/>
    </location>
</feature>
<feature type="transmembrane region" description="Helical" evidence="6">
    <location>
        <begin position="346"/>
        <end position="375"/>
    </location>
</feature>
<comment type="subcellular location">
    <subcellularLocation>
        <location evidence="1">Cell membrane</location>
        <topology evidence="1">Multi-pass membrane protein</topology>
    </subcellularLocation>
</comment>
<dbReference type="InterPro" id="IPR004477">
    <property type="entry name" value="ComEC_N"/>
</dbReference>
<dbReference type="Proteomes" id="UP000636010">
    <property type="component" value="Unassembled WGS sequence"/>
</dbReference>
<keyword evidence="10" id="KW-1185">Reference proteome</keyword>
<evidence type="ECO:0000256" key="5">
    <source>
        <dbReference type="ARBA" id="ARBA00023136"/>
    </source>
</evidence>
<proteinExistence type="predicted"/>
<name>A0ABQ1L9F9_9BACT</name>
<dbReference type="RefSeq" id="WP_188459876.1">
    <property type="nucleotide sequence ID" value="NZ_BAABHU010000001.1"/>
</dbReference>
<gene>
    <name evidence="9" type="ORF">GCM10011506_01350</name>
</gene>
<dbReference type="InterPro" id="IPR052159">
    <property type="entry name" value="Competence_DNA_uptake"/>
</dbReference>
<organism evidence="9 10">
    <name type="scientific">Marivirga lumbricoides</name>
    <dbReference type="NCBI Taxonomy" id="1046115"/>
    <lineage>
        <taxon>Bacteria</taxon>
        <taxon>Pseudomonadati</taxon>
        <taxon>Bacteroidota</taxon>
        <taxon>Cytophagia</taxon>
        <taxon>Cytophagales</taxon>
        <taxon>Marivirgaceae</taxon>
        <taxon>Marivirga</taxon>
    </lineage>
</organism>
<evidence type="ECO:0000256" key="6">
    <source>
        <dbReference type="SAM" id="Phobius"/>
    </source>
</evidence>
<evidence type="ECO:0000256" key="1">
    <source>
        <dbReference type="ARBA" id="ARBA00004651"/>
    </source>
</evidence>
<evidence type="ECO:0000259" key="7">
    <source>
        <dbReference type="Pfam" id="PF03772"/>
    </source>
</evidence>
<feature type="domain" description="ComEC/Rec2-related protein" evidence="7">
    <location>
        <begin position="241"/>
        <end position="508"/>
    </location>
</feature>
<feature type="domain" description="DUF4131" evidence="8">
    <location>
        <begin position="31"/>
        <end position="196"/>
    </location>
</feature>
<dbReference type="InterPro" id="IPR025405">
    <property type="entry name" value="DUF4131"/>
</dbReference>
<dbReference type="PANTHER" id="PTHR30619">
    <property type="entry name" value="DNA INTERNALIZATION/COMPETENCE PROTEIN COMEC/REC2"/>
    <property type="match status" value="1"/>
</dbReference>
<keyword evidence="4 6" id="KW-1133">Transmembrane helix</keyword>
<evidence type="ECO:0000256" key="3">
    <source>
        <dbReference type="ARBA" id="ARBA00022692"/>
    </source>
</evidence>